<dbReference type="OrthoDB" id="10252231at2759"/>
<protein>
    <submittedName>
        <fullName evidence="1">Uncharacterized protein</fullName>
    </submittedName>
</protein>
<evidence type="ECO:0000313" key="2">
    <source>
        <dbReference type="Proteomes" id="UP000824540"/>
    </source>
</evidence>
<sequence>MRSVSGPTRFWWEVIRMDGFIRFTAAAALPSKHGHLPVIAAVPLQGETNTELSLSVEAALQSSNIDTHGHFHMSLRDRSIFTSGFWGTELAGAVRDSVGGQSGIEVCSVAVGTVGGPPHLHDLLCSQAPDEGVDGGQVSRRNLVLPCPPGLRRVHHLCQRQQVLPICLRARTVPTVQVSGTGVLLSAGLGQTAVFLLEGVQGLETQVQLGRPVKLGEVRQHKLGLCHGGRQRLLLQHSAETRGLECQVPACEARERHVCITQGFDLHGLGTVELGHALHLGESDVISGLKAVPSLVQTGDHPRAVLQREGTPQKHRFSSTRLTARVLLPAHMPMRRHTFVTMETIALRGCSPLVSKTSMSSPKSQNSCLQEQTRWASVGCHRDIAVELGQAGLAHLRPVPPHILLPQSDALHATQDDVFGDLHAEPSQARDQHVRALHAFHGVVAQHVPAGGSMEVHTVRYQEAELFSSVGLRNTNDCSVLSDGQTEPAAQRTRHRECKSGSVADCEEVMPEWADAIPKVTEEVLQQQSIPEGITPAQSGPGGRTFSSSERAQGPHFLQLRAGPGAALSPAQSGCRVTNPADFSLRTAACLKLLIHSQRSAASSSRHRPESCTVKLSKLTCYRYLTQA</sequence>
<organism evidence="1 2">
    <name type="scientific">Albula glossodonta</name>
    <name type="common">roundjaw bonefish</name>
    <dbReference type="NCBI Taxonomy" id="121402"/>
    <lineage>
        <taxon>Eukaryota</taxon>
        <taxon>Metazoa</taxon>
        <taxon>Chordata</taxon>
        <taxon>Craniata</taxon>
        <taxon>Vertebrata</taxon>
        <taxon>Euteleostomi</taxon>
        <taxon>Actinopterygii</taxon>
        <taxon>Neopterygii</taxon>
        <taxon>Teleostei</taxon>
        <taxon>Albuliformes</taxon>
        <taxon>Albulidae</taxon>
        <taxon>Albula</taxon>
    </lineage>
</organism>
<gene>
    <name evidence="1" type="ORF">JZ751_014496</name>
</gene>
<dbReference type="Proteomes" id="UP000824540">
    <property type="component" value="Unassembled WGS sequence"/>
</dbReference>
<accession>A0A8T2N3I5</accession>
<name>A0A8T2N3I5_9TELE</name>
<dbReference type="EMBL" id="JAFBMS010000237">
    <property type="protein sequence ID" value="KAG9332398.1"/>
    <property type="molecule type" value="Genomic_DNA"/>
</dbReference>
<evidence type="ECO:0000313" key="1">
    <source>
        <dbReference type="EMBL" id="KAG9332398.1"/>
    </source>
</evidence>
<dbReference type="AlphaFoldDB" id="A0A8T2N3I5"/>
<proteinExistence type="predicted"/>
<comment type="caution">
    <text evidence="1">The sequence shown here is derived from an EMBL/GenBank/DDBJ whole genome shotgun (WGS) entry which is preliminary data.</text>
</comment>
<reference evidence="1" key="1">
    <citation type="thesis" date="2021" institute="BYU ScholarsArchive" country="Provo, UT, USA">
        <title>Applications of and Algorithms for Genome Assembly and Genomic Analyses with an Emphasis on Marine Teleosts.</title>
        <authorList>
            <person name="Pickett B.D."/>
        </authorList>
    </citation>
    <scope>NUCLEOTIDE SEQUENCE</scope>
    <source>
        <strain evidence="1">HI-2016</strain>
    </source>
</reference>
<keyword evidence="2" id="KW-1185">Reference proteome</keyword>